<keyword evidence="3" id="KW-1185">Reference proteome</keyword>
<protein>
    <submittedName>
        <fullName evidence="2">Uncharacterized protein</fullName>
    </submittedName>
</protein>
<gene>
    <name evidence="2" type="ORF">FC39_GL001182</name>
</gene>
<organism evidence="2 3">
    <name type="scientific">Lactobacillus hamsteri DSM 5661 = JCM 6256</name>
    <dbReference type="NCBI Taxonomy" id="1423754"/>
    <lineage>
        <taxon>Bacteria</taxon>
        <taxon>Bacillati</taxon>
        <taxon>Bacillota</taxon>
        <taxon>Bacilli</taxon>
        <taxon>Lactobacillales</taxon>
        <taxon>Lactobacillaceae</taxon>
        <taxon>Lactobacillus</taxon>
    </lineage>
</organism>
<sequence>MKKMTKKRIELEDKVEQLAEKYMDVTEDDLDELVNKALPYYIKKKLGTKEVRAILKEKGADDESSKYLDEFIQNNINSHWNI</sequence>
<proteinExistence type="predicted"/>
<keyword evidence="1" id="KW-0175">Coiled coil</keyword>
<dbReference type="EMBL" id="AZGI01000045">
    <property type="protein sequence ID" value="KRM38840.1"/>
    <property type="molecule type" value="Genomic_DNA"/>
</dbReference>
<reference evidence="2 3" key="1">
    <citation type="journal article" date="2015" name="Genome Announc.">
        <title>Expanding the biotechnology potential of lactobacilli through comparative genomics of 213 strains and associated genera.</title>
        <authorList>
            <person name="Sun Z."/>
            <person name="Harris H.M."/>
            <person name="McCann A."/>
            <person name="Guo C."/>
            <person name="Argimon S."/>
            <person name="Zhang W."/>
            <person name="Yang X."/>
            <person name="Jeffery I.B."/>
            <person name="Cooney J.C."/>
            <person name="Kagawa T.F."/>
            <person name="Liu W."/>
            <person name="Song Y."/>
            <person name="Salvetti E."/>
            <person name="Wrobel A."/>
            <person name="Rasinkangas P."/>
            <person name="Parkhill J."/>
            <person name="Rea M.C."/>
            <person name="O'Sullivan O."/>
            <person name="Ritari J."/>
            <person name="Douillard F.P."/>
            <person name="Paul Ross R."/>
            <person name="Yang R."/>
            <person name="Briner A.E."/>
            <person name="Felis G.E."/>
            <person name="de Vos W.M."/>
            <person name="Barrangou R."/>
            <person name="Klaenhammer T.R."/>
            <person name="Caufield P.W."/>
            <person name="Cui Y."/>
            <person name="Zhang H."/>
            <person name="O'Toole P.W."/>
        </authorList>
    </citation>
    <scope>NUCLEOTIDE SEQUENCE [LARGE SCALE GENOMIC DNA]</scope>
    <source>
        <strain evidence="2 3">DSM 5661</strain>
    </source>
</reference>
<feature type="coiled-coil region" evidence="1">
    <location>
        <begin position="1"/>
        <end position="28"/>
    </location>
</feature>
<evidence type="ECO:0000256" key="1">
    <source>
        <dbReference type="SAM" id="Coils"/>
    </source>
</evidence>
<name>A0A0R1Y8L5_9LACO</name>
<comment type="caution">
    <text evidence="2">The sequence shown here is derived from an EMBL/GenBank/DDBJ whole genome shotgun (WGS) entry which is preliminary data.</text>
</comment>
<dbReference type="Proteomes" id="UP000051223">
    <property type="component" value="Unassembled WGS sequence"/>
</dbReference>
<dbReference type="AlphaFoldDB" id="A0A0R1Y8L5"/>
<evidence type="ECO:0000313" key="3">
    <source>
        <dbReference type="Proteomes" id="UP000051223"/>
    </source>
</evidence>
<accession>A0A0R1Y8L5</accession>
<evidence type="ECO:0000313" key="2">
    <source>
        <dbReference type="EMBL" id="KRM38840.1"/>
    </source>
</evidence>
<dbReference type="PATRIC" id="fig|1423754.3.peg.1216"/>